<dbReference type="Proteomes" id="UP001153332">
    <property type="component" value="Unassembled WGS sequence"/>
</dbReference>
<organism evidence="1 2">
    <name type="scientific">Lasiodiplodia mahajangana</name>
    <dbReference type="NCBI Taxonomy" id="1108764"/>
    <lineage>
        <taxon>Eukaryota</taxon>
        <taxon>Fungi</taxon>
        <taxon>Dikarya</taxon>
        <taxon>Ascomycota</taxon>
        <taxon>Pezizomycotina</taxon>
        <taxon>Dothideomycetes</taxon>
        <taxon>Dothideomycetes incertae sedis</taxon>
        <taxon>Botryosphaeriales</taxon>
        <taxon>Botryosphaeriaceae</taxon>
        <taxon>Lasiodiplodia</taxon>
    </lineage>
</organism>
<evidence type="ECO:0000313" key="1">
    <source>
        <dbReference type="EMBL" id="KAJ8132463.1"/>
    </source>
</evidence>
<gene>
    <name evidence="1" type="ORF">O1611_g1157</name>
</gene>
<accession>A0ACC2JYW5</accession>
<evidence type="ECO:0000313" key="2">
    <source>
        <dbReference type="Proteomes" id="UP001153332"/>
    </source>
</evidence>
<protein>
    <submittedName>
        <fullName evidence="1">Uncharacterized protein</fullName>
    </submittedName>
</protein>
<proteinExistence type="predicted"/>
<sequence length="765" mass="85755">MDGGPESTPPASDGDASSSASKERMTDDYTRLLLAPVRWRSNKLPIFNTLAFLIGSIAFIIVSEVVLAKRRPLSQTFSDDLNPSCTDFGNSAAERRFAIDLSFGNLTFTQAKIIDATWDTVVGQGGRLLHGWILLGLPTAHVEVGPSFTNILSTQRPSSHNHNDVCLNISKPGQQQWSKYDLRYDASGWKFKSIGSSIWDFVADGLDKGSEDFMNIQRYALTQQFLQIGLNAEEWVHSEGETTLNETLFDDNVPVTLNWFEIGDYSKSQCNNISRYGLHSTLRAVTLGTEGQQSKTQYISNTVNSRPYNESTPWESNWPLSDNESIPVAYWSTFVLNRSVHLGPGTIPYNSTIRLNHTSFTLDAPFLDVGVNCSKSSTFTGLGNCVCYKGQPISPELLSNDRAICNTTPGYVWGFASYLTRVGLILEAVWMACCFVSYPWLLYRSKLLHMEPVKSAKTMRFLLDCSEAVKDDIEVDTKGLHEKEIVRRLEGIRIGFHTDALEGKLKYRITSGLTTKGFSERYSVARSWLYDMTFPVETKLAKRAEKFEKALDKTMPALSRIGNHPIHDTMNELTEVAIGAWRSYSLTGKRKPTANESGMPRPLPFDSVSAINTLRGRAEREKKLEDIGHSFSDALAEMAEETSPNITHEAAVHRIFTALWADLFHDDPPWPTKFTGVKRVDPEGDPNQATNLGVLRLLAPYAMLYPIDSLYLFVPNDLQATRDHIRNTLDTSKHIREFDSLLRDTIGYTYDPARSSIYFPSSAAW</sequence>
<reference evidence="1" key="1">
    <citation type="submission" date="2022-12" db="EMBL/GenBank/DDBJ databases">
        <title>Genome Sequence of Lasiodiplodia mahajangana.</title>
        <authorList>
            <person name="Buettner E."/>
        </authorList>
    </citation>
    <scope>NUCLEOTIDE SEQUENCE</scope>
    <source>
        <strain evidence="1">VT137</strain>
    </source>
</reference>
<dbReference type="EMBL" id="JAPUUL010000125">
    <property type="protein sequence ID" value="KAJ8132463.1"/>
    <property type="molecule type" value="Genomic_DNA"/>
</dbReference>
<comment type="caution">
    <text evidence="1">The sequence shown here is derived from an EMBL/GenBank/DDBJ whole genome shotgun (WGS) entry which is preliminary data.</text>
</comment>
<name>A0ACC2JYW5_9PEZI</name>
<keyword evidence="2" id="KW-1185">Reference proteome</keyword>